<comment type="catalytic activity">
    <reaction evidence="5">
        <text>L-proline + NAD(+) = (S)-1-pyrroline-5-carboxylate + NADH + 2 H(+)</text>
        <dbReference type="Rhea" id="RHEA:14105"/>
        <dbReference type="ChEBI" id="CHEBI:15378"/>
        <dbReference type="ChEBI" id="CHEBI:17388"/>
        <dbReference type="ChEBI" id="CHEBI:57540"/>
        <dbReference type="ChEBI" id="CHEBI:57945"/>
        <dbReference type="ChEBI" id="CHEBI:60039"/>
        <dbReference type="EC" id="1.5.1.2"/>
    </reaction>
</comment>
<feature type="domain" description="Pyrroline-5-carboxylate reductase dimerisation" evidence="7">
    <location>
        <begin position="240"/>
        <end position="345"/>
    </location>
</feature>
<dbReference type="EMBL" id="CP003179">
    <property type="protein sequence ID" value="AEW04583.1"/>
    <property type="molecule type" value="Genomic_DNA"/>
</dbReference>
<feature type="domain" description="Pyrroline-5-carboxylate reductase catalytic N-terminal" evidence="6">
    <location>
        <begin position="85"/>
        <end position="179"/>
    </location>
</feature>
<evidence type="ECO:0000256" key="4">
    <source>
        <dbReference type="ARBA" id="ARBA00023002"/>
    </source>
</evidence>
<dbReference type="EC" id="1.5.1.2" evidence="5"/>
<dbReference type="PANTHER" id="PTHR11645:SF0">
    <property type="entry name" value="PYRROLINE-5-CARBOXYLATE REDUCTASE 3"/>
    <property type="match status" value="1"/>
</dbReference>
<dbReference type="GO" id="GO:0005737">
    <property type="term" value="C:cytoplasm"/>
    <property type="evidence" value="ECO:0007669"/>
    <property type="project" value="UniProtKB-SubCell"/>
</dbReference>
<dbReference type="Gene3D" id="1.10.3730.10">
    <property type="entry name" value="ProC C-terminal domain-like"/>
    <property type="match status" value="1"/>
</dbReference>
<keyword evidence="5" id="KW-0028">Amino-acid biosynthesis</keyword>
<dbReference type="KEGG" id="sap:Sulac_1083"/>
<keyword evidence="5" id="KW-0963">Cytoplasm</keyword>
<evidence type="ECO:0000256" key="3">
    <source>
        <dbReference type="ARBA" id="ARBA00022857"/>
    </source>
</evidence>
<dbReference type="Pfam" id="PF03807">
    <property type="entry name" value="F420_oxidored"/>
    <property type="match status" value="1"/>
</dbReference>
<dbReference type="InterPro" id="IPR028939">
    <property type="entry name" value="P5C_Rdtase_cat_N"/>
</dbReference>
<dbReference type="GO" id="GO:0055129">
    <property type="term" value="P:L-proline biosynthetic process"/>
    <property type="evidence" value="ECO:0007669"/>
    <property type="project" value="UniProtKB-UniRule"/>
</dbReference>
<keyword evidence="9" id="KW-1185">Reference proteome</keyword>
<dbReference type="HOGENOM" id="CLU_042344_0_2_9"/>
<evidence type="ECO:0000259" key="6">
    <source>
        <dbReference type="Pfam" id="PF03807"/>
    </source>
</evidence>
<reference evidence="8 9" key="2">
    <citation type="journal article" date="2012" name="Stand. Genomic Sci.">
        <title>Complete genome sequence of the moderately thermophilic mineral-sulfide-oxidizing firmicute Sulfobacillus acidophilus type strain (NAL(T)).</title>
        <authorList>
            <person name="Anderson I."/>
            <person name="Chertkov O."/>
            <person name="Chen A."/>
            <person name="Saunders E."/>
            <person name="Lapidus A."/>
            <person name="Nolan M."/>
            <person name="Lucas S."/>
            <person name="Hammon N."/>
            <person name="Deshpande S."/>
            <person name="Cheng J.F."/>
            <person name="Han C."/>
            <person name="Tapia R."/>
            <person name="Goodwin L.A."/>
            <person name="Pitluck S."/>
            <person name="Liolios K."/>
            <person name="Pagani I."/>
            <person name="Ivanova N."/>
            <person name="Mikhailova N."/>
            <person name="Pati A."/>
            <person name="Palaniappan K."/>
            <person name="Land M."/>
            <person name="Pan C."/>
            <person name="Rohde M."/>
            <person name="Pukall R."/>
            <person name="Goker M."/>
            <person name="Detter J.C."/>
            <person name="Woyke T."/>
            <person name="Bristow J."/>
            <person name="Eisen J.A."/>
            <person name="Markowitz V."/>
            <person name="Hugenholtz P."/>
            <person name="Kyrpides N.C."/>
            <person name="Klenk H.P."/>
            <person name="Mavromatis K."/>
        </authorList>
    </citation>
    <scope>NUCLEOTIDE SEQUENCE [LARGE SCALE GENOMIC DNA]</scope>
    <source>
        <strain evidence="9">ATCC 700253 / DSM 10332 / NAL</strain>
    </source>
</reference>
<comment type="function">
    <text evidence="5">Catalyzes the reduction of 1-pyrroline-5-carboxylate (PCA) to L-proline.</text>
</comment>
<keyword evidence="2 5" id="KW-0641">Proline biosynthesis</keyword>
<dbReference type="SUPFAM" id="SSF51735">
    <property type="entry name" value="NAD(P)-binding Rossmann-fold domains"/>
    <property type="match status" value="1"/>
</dbReference>
<sequence length="350" mass="38208">MIRAMTEPIENRFGLASGVWCKATQMFSFPTPEHPDNGAVSRRYPGNEMKGIFLSTKVVPRHVPLALRGGGTFVVWLKGDIMQTRIVLVGSGHLAHALFLGWQRDGAVHRTIHVLARSTRLFAELWTPEEQTHITFDPDILQTADIVVFTVKPKDMSDALSAMSPYLNRQALVLSPVAGYSLEQIRRRLPHQGLVRFMPNICSAIGASVTLFTPDGLTAAQKTMVESLIAELGPMLEVEESLINPMTALLGSGPAYVYLFMEAVIQAGEQLGVDRELTRLLVGRMIEGSARLAEHEGATPLSQLIRQVVSPGGTTEAMLNVLKKAEWGNTLTGALLEAGERAIELGQYSA</sequence>
<comment type="similarity">
    <text evidence="1 5">Belongs to the pyrroline-5-carboxylate reductase family.</text>
</comment>
<dbReference type="InterPro" id="IPR036291">
    <property type="entry name" value="NAD(P)-bd_dom_sf"/>
</dbReference>
<evidence type="ECO:0000259" key="7">
    <source>
        <dbReference type="Pfam" id="PF14748"/>
    </source>
</evidence>
<evidence type="ECO:0000256" key="1">
    <source>
        <dbReference type="ARBA" id="ARBA00005525"/>
    </source>
</evidence>
<gene>
    <name evidence="5" type="primary">proC</name>
    <name evidence="8" type="ordered locus">Sulac_1083</name>
</gene>
<dbReference type="HAMAP" id="MF_01925">
    <property type="entry name" value="P5C_reductase"/>
    <property type="match status" value="1"/>
</dbReference>
<keyword evidence="3 5" id="KW-0521">NADP</keyword>
<proteinExistence type="inferred from homology"/>
<protein>
    <recommendedName>
        <fullName evidence="5">Pyrroline-5-carboxylate reductase</fullName>
        <shortName evidence="5">P5C reductase</shortName>
        <shortName evidence="5">P5CR</shortName>
        <ecNumber evidence="5">1.5.1.2</ecNumber>
    </recommendedName>
    <alternativeName>
        <fullName evidence="5">PCA reductase</fullName>
    </alternativeName>
</protein>
<reference evidence="9" key="1">
    <citation type="submission" date="2011-12" db="EMBL/GenBank/DDBJ databases">
        <title>The complete genome of chromosome of Sulfobacillus acidophilus DSM 10332.</title>
        <authorList>
            <person name="Lucas S."/>
            <person name="Han J."/>
            <person name="Lapidus A."/>
            <person name="Bruce D."/>
            <person name="Goodwin L."/>
            <person name="Pitluck S."/>
            <person name="Peters L."/>
            <person name="Kyrpides N."/>
            <person name="Mavromatis K."/>
            <person name="Ivanova N."/>
            <person name="Mikhailova N."/>
            <person name="Chertkov O."/>
            <person name="Saunders E."/>
            <person name="Detter J.C."/>
            <person name="Tapia R."/>
            <person name="Han C."/>
            <person name="Land M."/>
            <person name="Hauser L."/>
            <person name="Markowitz V."/>
            <person name="Cheng J.-F."/>
            <person name="Hugenholtz P."/>
            <person name="Woyke T."/>
            <person name="Wu D."/>
            <person name="Pukall R."/>
            <person name="Gehrich-Schroeter G."/>
            <person name="Schneider S."/>
            <person name="Klenk H.-P."/>
            <person name="Eisen J.A."/>
        </authorList>
    </citation>
    <scope>NUCLEOTIDE SEQUENCE [LARGE SCALE GENOMIC DNA]</scope>
    <source>
        <strain evidence="9">ATCC 700253 / DSM 10332 / NAL</strain>
    </source>
</reference>
<comment type="catalytic activity">
    <reaction evidence="5">
        <text>L-proline + NADP(+) = (S)-1-pyrroline-5-carboxylate + NADPH + 2 H(+)</text>
        <dbReference type="Rhea" id="RHEA:14109"/>
        <dbReference type="ChEBI" id="CHEBI:15378"/>
        <dbReference type="ChEBI" id="CHEBI:17388"/>
        <dbReference type="ChEBI" id="CHEBI:57783"/>
        <dbReference type="ChEBI" id="CHEBI:58349"/>
        <dbReference type="ChEBI" id="CHEBI:60039"/>
        <dbReference type="EC" id="1.5.1.2"/>
    </reaction>
</comment>
<dbReference type="STRING" id="679936.Sulac_1083"/>
<dbReference type="InterPro" id="IPR029036">
    <property type="entry name" value="P5CR_dimer"/>
</dbReference>
<dbReference type="Pfam" id="PF14748">
    <property type="entry name" value="P5CR_dimer"/>
    <property type="match status" value="1"/>
</dbReference>
<dbReference type="InterPro" id="IPR000304">
    <property type="entry name" value="Pyrroline-COOH_reductase"/>
</dbReference>
<dbReference type="SUPFAM" id="SSF48179">
    <property type="entry name" value="6-phosphogluconate dehydrogenase C-terminal domain-like"/>
    <property type="match status" value="1"/>
</dbReference>
<evidence type="ECO:0000313" key="9">
    <source>
        <dbReference type="Proteomes" id="UP000005439"/>
    </source>
</evidence>
<organism evidence="8 9">
    <name type="scientific">Sulfobacillus acidophilus (strain ATCC 700253 / DSM 10332 / NAL)</name>
    <dbReference type="NCBI Taxonomy" id="679936"/>
    <lineage>
        <taxon>Bacteria</taxon>
        <taxon>Bacillati</taxon>
        <taxon>Bacillota</taxon>
        <taxon>Clostridia</taxon>
        <taxon>Eubacteriales</taxon>
        <taxon>Clostridiales Family XVII. Incertae Sedis</taxon>
        <taxon>Sulfobacillus</taxon>
    </lineage>
</organism>
<dbReference type="Proteomes" id="UP000005439">
    <property type="component" value="Chromosome"/>
</dbReference>
<name>G8TTZ2_SULAD</name>
<dbReference type="UniPathway" id="UPA00098">
    <property type="reaction ID" value="UER00361"/>
</dbReference>
<dbReference type="PANTHER" id="PTHR11645">
    <property type="entry name" value="PYRROLINE-5-CARBOXYLATE REDUCTASE"/>
    <property type="match status" value="1"/>
</dbReference>
<evidence type="ECO:0000313" key="8">
    <source>
        <dbReference type="EMBL" id="AEW04583.1"/>
    </source>
</evidence>
<comment type="pathway">
    <text evidence="5">Amino-acid biosynthesis; L-proline biosynthesis; L-proline from L-glutamate 5-semialdehyde: step 1/1.</text>
</comment>
<keyword evidence="4 5" id="KW-0560">Oxidoreductase</keyword>
<evidence type="ECO:0000256" key="5">
    <source>
        <dbReference type="HAMAP-Rule" id="MF_01925"/>
    </source>
</evidence>
<dbReference type="AlphaFoldDB" id="G8TTZ2"/>
<dbReference type="GO" id="GO:0004735">
    <property type="term" value="F:pyrroline-5-carboxylate reductase activity"/>
    <property type="evidence" value="ECO:0007669"/>
    <property type="project" value="UniProtKB-UniRule"/>
</dbReference>
<evidence type="ECO:0000256" key="2">
    <source>
        <dbReference type="ARBA" id="ARBA00022650"/>
    </source>
</evidence>
<dbReference type="InterPro" id="IPR008927">
    <property type="entry name" value="6-PGluconate_DH-like_C_sf"/>
</dbReference>
<dbReference type="PATRIC" id="fig|679936.5.peg.1142"/>
<comment type="subcellular location">
    <subcellularLocation>
        <location evidence="5">Cytoplasm</location>
    </subcellularLocation>
</comment>
<dbReference type="Gene3D" id="3.40.50.720">
    <property type="entry name" value="NAD(P)-binding Rossmann-like Domain"/>
    <property type="match status" value="1"/>
</dbReference>
<accession>G8TTZ2</accession>